<name>A0A2U7N2C4_9CAUD</name>
<accession>A0A2U7N2C4</accession>
<dbReference type="EMBL" id="KY971609">
    <property type="protein sequence ID" value="ASD51895.1"/>
    <property type="molecule type" value="Genomic_DNA"/>
</dbReference>
<dbReference type="Proteomes" id="UP000248142">
    <property type="component" value="Segment"/>
</dbReference>
<protein>
    <submittedName>
        <fullName evidence="1">Uncharacterized protein</fullName>
    </submittedName>
</protein>
<keyword evidence="2" id="KW-1185">Reference proteome</keyword>
<gene>
    <name evidence="1" type="ORF">PspYZU01_10</name>
</gene>
<evidence type="ECO:0000313" key="2">
    <source>
        <dbReference type="Proteomes" id="UP000248142"/>
    </source>
</evidence>
<proteinExistence type="predicted"/>
<evidence type="ECO:0000313" key="1">
    <source>
        <dbReference type="EMBL" id="ASD51895.1"/>
    </source>
</evidence>
<organism evidence="1 2">
    <name type="scientific">Pseudomonas phage PspYZU01</name>
    <dbReference type="NCBI Taxonomy" id="1983555"/>
    <lineage>
        <taxon>Viruses</taxon>
        <taxon>Duplodnaviria</taxon>
        <taxon>Heunggongvirae</taxon>
        <taxon>Uroviricota</taxon>
        <taxon>Caudoviricetes</taxon>
        <taxon>Casjensviridae</taxon>
        <taxon>Phobosvirus</taxon>
        <taxon>Phobosvirus PspYZU01</taxon>
    </lineage>
</organism>
<sequence>MILYHGSTNPELCRAAVTATRGGGKHVKPGRVCAGFYATPSREEAQQYADMTTGPSFVYILALSTRANVQPYDGDITRISESTAANLRAQGVDAITGQDIRGRFEVCILEPRAITHMSISQ</sequence>
<reference evidence="1 2" key="1">
    <citation type="submission" date="2017-04" db="EMBL/GenBank/DDBJ databases">
        <title>Isolation of lytic bacteriophages infecting Pseudomonas strains for biocontrol of fish and shrimp spoilage during chilled storage.</title>
        <authorList>
            <person name="Yang Z."/>
            <person name="Tao X."/>
            <person name="Gao L."/>
            <person name="Rao S."/>
        </authorList>
    </citation>
    <scope>NUCLEOTIDE SEQUENCE [LARGE SCALE GENOMIC DNA]</scope>
</reference>